<feature type="transmembrane region" description="Helical" evidence="1">
    <location>
        <begin position="95"/>
        <end position="114"/>
    </location>
</feature>
<feature type="transmembrane region" description="Helical" evidence="1">
    <location>
        <begin position="21"/>
        <end position="42"/>
    </location>
</feature>
<feature type="transmembrane region" description="Helical" evidence="1">
    <location>
        <begin position="54"/>
        <end position="75"/>
    </location>
</feature>
<proteinExistence type="predicted"/>
<reference evidence="2" key="1">
    <citation type="submission" date="2020-10" db="EMBL/GenBank/DDBJ databases">
        <authorList>
            <person name="Gilroy R."/>
        </authorList>
    </citation>
    <scope>NUCLEOTIDE SEQUENCE</scope>
    <source>
        <strain evidence="2">23406</strain>
    </source>
</reference>
<name>A0A9D1ND89_9FIRM</name>
<keyword evidence="1" id="KW-1133">Transmembrane helix</keyword>
<keyword evidence="1" id="KW-0472">Membrane</keyword>
<sequence length="459" mass="50951">MAKKNKESKTQKKQYKQSAGTVILKILLYLLGFPLMAALVALNSMHVIESGLSYGFWVFGGVAIVVLVTLIYFVVAGITGHISKKAKTVKGLRGATAALVVVSVFLTTGLWMIIDKVMPPILEDATDGTITYEQIKENYNAQADVHKNLLDRFIELNVANGNLPSKDSKVNPGELTLEDYLAQGYANPEVKELLHSNFKSLDAGYKSFKGPWLPLGNDNRLTVPVIVSLILAERETTDLPYTLVLERKPIPVLTDETEGTYDDGTVRGDSQETVQWSIMDMQQGTMVLDLGGMLPDMPKPLMQIISGLVATYAPDILTALNDAIADPALAGSPIYIGLDMRNDGLAVNITPTSDSRGVWDYMHMAWLNSNNLLFMVVSLFPDRNIFLYFGGIVAVLSLAIGVLREKRFKKDEPVEQPTMPAGGPKPYPENDNLVFENRYSQMMYQAAKRKQYEQQQRYW</sequence>
<reference evidence="2" key="2">
    <citation type="journal article" date="2021" name="PeerJ">
        <title>Extensive microbial diversity within the chicken gut microbiome revealed by metagenomics and culture.</title>
        <authorList>
            <person name="Gilroy R."/>
            <person name="Ravi A."/>
            <person name="Getino M."/>
            <person name="Pursley I."/>
            <person name="Horton D.L."/>
            <person name="Alikhan N.F."/>
            <person name="Baker D."/>
            <person name="Gharbi K."/>
            <person name="Hall N."/>
            <person name="Watson M."/>
            <person name="Adriaenssens E.M."/>
            <person name="Foster-Nyarko E."/>
            <person name="Jarju S."/>
            <person name="Secka A."/>
            <person name="Antonio M."/>
            <person name="Oren A."/>
            <person name="Chaudhuri R.R."/>
            <person name="La Ragione R."/>
            <person name="Hildebrand F."/>
            <person name="Pallen M.J."/>
        </authorList>
    </citation>
    <scope>NUCLEOTIDE SEQUENCE</scope>
    <source>
        <strain evidence="2">23406</strain>
    </source>
</reference>
<keyword evidence="1" id="KW-0812">Transmembrane</keyword>
<feature type="transmembrane region" description="Helical" evidence="1">
    <location>
        <begin position="385"/>
        <end position="403"/>
    </location>
</feature>
<evidence type="ECO:0000313" key="3">
    <source>
        <dbReference type="Proteomes" id="UP000886891"/>
    </source>
</evidence>
<accession>A0A9D1ND89</accession>
<protein>
    <submittedName>
        <fullName evidence="2">Uncharacterized protein</fullName>
    </submittedName>
</protein>
<dbReference type="Proteomes" id="UP000886891">
    <property type="component" value="Unassembled WGS sequence"/>
</dbReference>
<dbReference type="EMBL" id="DVOH01000037">
    <property type="protein sequence ID" value="HIV00436.1"/>
    <property type="molecule type" value="Genomic_DNA"/>
</dbReference>
<evidence type="ECO:0000313" key="2">
    <source>
        <dbReference type="EMBL" id="HIV00436.1"/>
    </source>
</evidence>
<comment type="caution">
    <text evidence="2">The sequence shown here is derived from an EMBL/GenBank/DDBJ whole genome shotgun (WGS) entry which is preliminary data.</text>
</comment>
<organism evidence="2 3">
    <name type="scientific">Candidatus Stercoripulliclostridium merdipullorum</name>
    <dbReference type="NCBI Taxonomy" id="2840952"/>
    <lineage>
        <taxon>Bacteria</taxon>
        <taxon>Bacillati</taxon>
        <taxon>Bacillota</taxon>
        <taxon>Clostridia</taxon>
        <taxon>Eubacteriales</taxon>
        <taxon>Candidatus Stercoripulliclostridium</taxon>
    </lineage>
</organism>
<dbReference type="AlphaFoldDB" id="A0A9D1ND89"/>
<gene>
    <name evidence="2" type="ORF">IAB14_04925</name>
</gene>
<evidence type="ECO:0000256" key="1">
    <source>
        <dbReference type="SAM" id="Phobius"/>
    </source>
</evidence>